<keyword evidence="4 7" id="KW-0812">Transmembrane</keyword>
<feature type="transmembrane region" description="Helical" evidence="7">
    <location>
        <begin position="292"/>
        <end position="310"/>
    </location>
</feature>
<dbReference type="GO" id="GO:0015297">
    <property type="term" value="F:antiporter activity"/>
    <property type="evidence" value="ECO:0007669"/>
    <property type="project" value="InterPro"/>
</dbReference>
<accession>A0A8T3VYF5</accession>
<sequence>MERNETEGVNLLRGNPKEAVKKLALPLMLSMMVISLYNIIDSFWIAGLGADQLAAVGFVIPLEFLIISIGTSLGAGITSVVSKYIGEKNDKMADNAATHSVLLTILASIIVTVIFTVFARELLMCVGGRGLALDYAMQYGHIYFLASIFVVMPNALYGLLRSEGDTKRTMYVMVLCAVINMILDPIFIYTLNMEMFGAALSTIISLAIVLAIIIYWIYIKKDTYLKPTLNNFQYDKGIIIDILKVAVPGICEMIFITFITAVMHFIILAVSTTDSIAVFENGWRMVTLATEPMMAISTALISIVAANYGAKNYKNIKVAYDYSMKFGTLLGIVALIIFLVFAPQIAYIFSYGETSMRLLDPTITFFHIFAWFFIVFPGGVISTYVFQGLGKGTHSLIFTIIREAICATFFSILFGIILGWGINGVWFGILVGYTIGGLIAIAYANNYLKNLSKTEDNPF</sequence>
<feature type="transmembrane region" description="Helical" evidence="7">
    <location>
        <begin position="253"/>
        <end position="272"/>
    </location>
</feature>
<evidence type="ECO:0000256" key="7">
    <source>
        <dbReference type="SAM" id="Phobius"/>
    </source>
</evidence>
<dbReference type="Pfam" id="PF01554">
    <property type="entry name" value="MatE"/>
    <property type="match status" value="2"/>
</dbReference>
<feature type="transmembrane region" description="Helical" evidence="7">
    <location>
        <begin position="195"/>
        <end position="218"/>
    </location>
</feature>
<gene>
    <name evidence="8" type="ORF">E7Z75_09830</name>
</gene>
<keyword evidence="3" id="KW-1003">Cell membrane</keyword>
<feature type="transmembrane region" description="Helical" evidence="7">
    <location>
        <begin position="171"/>
        <end position="189"/>
    </location>
</feature>
<feature type="transmembrane region" description="Helical" evidence="7">
    <location>
        <begin position="365"/>
        <end position="386"/>
    </location>
</feature>
<evidence type="ECO:0000256" key="2">
    <source>
        <dbReference type="ARBA" id="ARBA00022448"/>
    </source>
</evidence>
<feature type="transmembrane region" description="Helical" evidence="7">
    <location>
        <begin position="23"/>
        <end position="46"/>
    </location>
</feature>
<feature type="transmembrane region" description="Helical" evidence="7">
    <location>
        <begin position="424"/>
        <end position="444"/>
    </location>
</feature>
<dbReference type="Proteomes" id="UP000732619">
    <property type="component" value="Unassembled WGS sequence"/>
</dbReference>
<dbReference type="InterPro" id="IPR048279">
    <property type="entry name" value="MdtK-like"/>
</dbReference>
<dbReference type="GO" id="GO:0042910">
    <property type="term" value="F:xenobiotic transmembrane transporter activity"/>
    <property type="evidence" value="ECO:0007669"/>
    <property type="project" value="InterPro"/>
</dbReference>
<feature type="transmembrane region" description="Helical" evidence="7">
    <location>
        <begin position="322"/>
        <end position="345"/>
    </location>
</feature>
<evidence type="ECO:0000256" key="1">
    <source>
        <dbReference type="ARBA" id="ARBA00004651"/>
    </source>
</evidence>
<feature type="transmembrane region" description="Helical" evidence="7">
    <location>
        <begin position="101"/>
        <end position="119"/>
    </location>
</feature>
<dbReference type="PIRSF" id="PIRSF006603">
    <property type="entry name" value="DinF"/>
    <property type="match status" value="1"/>
</dbReference>
<dbReference type="GO" id="GO:0005886">
    <property type="term" value="C:plasma membrane"/>
    <property type="evidence" value="ECO:0007669"/>
    <property type="project" value="UniProtKB-SubCell"/>
</dbReference>
<comment type="subcellular location">
    <subcellularLocation>
        <location evidence="1">Cell membrane</location>
        <topology evidence="1">Multi-pass membrane protein</topology>
    </subcellularLocation>
</comment>
<feature type="transmembrane region" description="Helical" evidence="7">
    <location>
        <begin position="58"/>
        <end position="81"/>
    </location>
</feature>
<name>A0A8T3VYF5_METOL</name>
<evidence type="ECO:0000313" key="8">
    <source>
        <dbReference type="EMBL" id="MBE6513418.1"/>
    </source>
</evidence>
<dbReference type="PANTHER" id="PTHR43549:SF2">
    <property type="entry name" value="MULTIDRUG RESISTANCE PROTEIN NORM-RELATED"/>
    <property type="match status" value="1"/>
</dbReference>
<keyword evidence="2" id="KW-0813">Transport</keyword>
<dbReference type="InterPro" id="IPR052031">
    <property type="entry name" value="Membrane_Transporter-Flippase"/>
</dbReference>
<dbReference type="CDD" id="cd13147">
    <property type="entry name" value="MATE_MJ0709_like"/>
    <property type="match status" value="1"/>
</dbReference>
<feature type="transmembrane region" description="Helical" evidence="7">
    <location>
        <begin position="139"/>
        <end position="159"/>
    </location>
</feature>
<dbReference type="EMBL" id="SUTG01000091">
    <property type="protein sequence ID" value="MBE6513418.1"/>
    <property type="molecule type" value="Genomic_DNA"/>
</dbReference>
<keyword evidence="6 7" id="KW-0472">Membrane</keyword>
<dbReference type="InterPro" id="IPR002528">
    <property type="entry name" value="MATE_fam"/>
</dbReference>
<feature type="transmembrane region" description="Helical" evidence="7">
    <location>
        <begin position="398"/>
        <end position="418"/>
    </location>
</feature>
<dbReference type="PANTHER" id="PTHR43549">
    <property type="entry name" value="MULTIDRUG RESISTANCE PROTEIN YPNP-RELATED"/>
    <property type="match status" value="1"/>
</dbReference>
<evidence type="ECO:0000256" key="5">
    <source>
        <dbReference type="ARBA" id="ARBA00022989"/>
    </source>
</evidence>
<protein>
    <submittedName>
        <fullName evidence="8">MATE family efflux transporter</fullName>
    </submittedName>
</protein>
<keyword evidence="5 7" id="KW-1133">Transmembrane helix</keyword>
<comment type="caution">
    <text evidence="8">The sequence shown here is derived from an EMBL/GenBank/DDBJ whole genome shotgun (WGS) entry which is preliminary data.</text>
</comment>
<organism evidence="8 9">
    <name type="scientific">Methanobrevibacter olleyae</name>
    <dbReference type="NCBI Taxonomy" id="294671"/>
    <lineage>
        <taxon>Archaea</taxon>
        <taxon>Methanobacteriati</taxon>
        <taxon>Methanobacteriota</taxon>
        <taxon>Methanomada group</taxon>
        <taxon>Methanobacteria</taxon>
        <taxon>Methanobacteriales</taxon>
        <taxon>Methanobacteriaceae</taxon>
        <taxon>Methanobrevibacter</taxon>
    </lineage>
</organism>
<evidence type="ECO:0000256" key="3">
    <source>
        <dbReference type="ARBA" id="ARBA00022475"/>
    </source>
</evidence>
<proteinExistence type="predicted"/>
<dbReference type="NCBIfam" id="TIGR00797">
    <property type="entry name" value="matE"/>
    <property type="match status" value="1"/>
</dbReference>
<evidence type="ECO:0000313" key="9">
    <source>
        <dbReference type="Proteomes" id="UP000732619"/>
    </source>
</evidence>
<dbReference type="AlphaFoldDB" id="A0A8T3VYF5"/>
<evidence type="ECO:0000256" key="4">
    <source>
        <dbReference type="ARBA" id="ARBA00022692"/>
    </source>
</evidence>
<evidence type="ECO:0000256" key="6">
    <source>
        <dbReference type="ARBA" id="ARBA00023136"/>
    </source>
</evidence>
<reference evidence="8" key="1">
    <citation type="submission" date="2019-04" db="EMBL/GenBank/DDBJ databases">
        <title>Evolution of Biomass-Degrading Anaerobic Consortia Revealed by Metagenomics.</title>
        <authorList>
            <person name="Peng X."/>
        </authorList>
    </citation>
    <scope>NUCLEOTIDE SEQUENCE</scope>
    <source>
        <strain evidence="8">SIG14</strain>
    </source>
</reference>